<comment type="function">
    <text evidence="1">Catalyzes an early step in riboflavin biosynthesis, the NADPH-dependent reduction of the ribose side chain of 2,5-diamino-6-ribosylamino-4(3H)-pyrimidinone 5'-phosphate, yielding 2,5-diamino-6-ribitylamino-4(3H)-pyrimidinone 5'-phosphate.</text>
</comment>
<dbReference type="AlphaFoldDB" id="A0A8H7QUN7"/>
<evidence type="ECO:0000256" key="7">
    <source>
        <dbReference type="ARBA" id="ARBA00022857"/>
    </source>
</evidence>
<dbReference type="Gene3D" id="3.40.430.10">
    <property type="entry name" value="Dihydrofolate Reductase, subunit A"/>
    <property type="match status" value="1"/>
</dbReference>
<dbReference type="InterPro" id="IPR050765">
    <property type="entry name" value="Riboflavin_Biosynth_HTPR"/>
</dbReference>
<evidence type="ECO:0000256" key="8">
    <source>
        <dbReference type="ARBA" id="ARBA00023002"/>
    </source>
</evidence>
<dbReference type="Proteomes" id="UP000650833">
    <property type="component" value="Unassembled WGS sequence"/>
</dbReference>
<comment type="catalytic activity">
    <reaction evidence="12">
        <text>2,5-diamino-6-(1-D-ribitylamino)pyrimidin-4(3H)-one 5'-phosphate + NADP(+) = 2,5-diamino-6-(1-D-ribosylamino)pyrimidin-4(3H)-one 5'-phosphate + NADPH + H(+)</text>
        <dbReference type="Rhea" id="RHEA:27278"/>
        <dbReference type="ChEBI" id="CHEBI:15378"/>
        <dbReference type="ChEBI" id="CHEBI:57783"/>
        <dbReference type="ChEBI" id="CHEBI:58349"/>
        <dbReference type="ChEBI" id="CHEBI:58890"/>
        <dbReference type="ChEBI" id="CHEBI:59545"/>
        <dbReference type="EC" id="1.1.1.302"/>
    </reaction>
</comment>
<keyword evidence="7" id="KW-0521">NADP</keyword>
<dbReference type="Pfam" id="PF01872">
    <property type="entry name" value="RibD_C"/>
    <property type="match status" value="1"/>
</dbReference>
<name>A0A8H7QUN7_9FUNG</name>
<protein>
    <recommendedName>
        <fullName evidence="5">2,5-diamino-6-ribosylamino-4(3H)-pyrimidinone 5'-phosphate reductase</fullName>
        <ecNumber evidence="4">1.1.1.302</ecNumber>
    </recommendedName>
    <alternativeName>
        <fullName evidence="10">2,5-diamino-6-(5-phospho-D-ribosylamino)pyrimidin-4(3H)-one reductase</fullName>
    </alternativeName>
    <alternativeName>
        <fullName evidence="9">2,5-diamino-6-ribitylamino-4(3H)-pyrimidinone 5'-phosphate synthase</fullName>
    </alternativeName>
</protein>
<dbReference type="InterPro" id="IPR024072">
    <property type="entry name" value="DHFR-like_dom_sf"/>
</dbReference>
<evidence type="ECO:0000256" key="2">
    <source>
        <dbReference type="ARBA" id="ARBA00005104"/>
    </source>
</evidence>
<feature type="domain" description="Bacterial bifunctional deaminase-reductase C-terminal" evidence="13">
    <location>
        <begin position="27"/>
        <end position="134"/>
    </location>
</feature>
<proteinExistence type="inferred from homology"/>
<evidence type="ECO:0000256" key="12">
    <source>
        <dbReference type="ARBA" id="ARBA00049020"/>
    </source>
</evidence>
<comment type="similarity">
    <text evidence="3">Belongs to the HTP reductase family.</text>
</comment>
<evidence type="ECO:0000256" key="11">
    <source>
        <dbReference type="ARBA" id="ARBA00047550"/>
    </source>
</evidence>
<dbReference type="PANTHER" id="PTHR38011">
    <property type="entry name" value="DIHYDROFOLATE REDUCTASE FAMILY PROTEIN (AFU_ORTHOLOGUE AFUA_8G06820)"/>
    <property type="match status" value="1"/>
</dbReference>
<keyword evidence="6" id="KW-0686">Riboflavin biosynthesis</keyword>
<comment type="catalytic activity">
    <reaction evidence="11">
        <text>2,5-diamino-6-(1-D-ribitylamino)pyrimidin-4(3H)-one 5'-phosphate + NAD(+) = 2,5-diamino-6-(1-D-ribosylamino)pyrimidin-4(3H)-one 5'-phosphate + NADH + H(+)</text>
        <dbReference type="Rhea" id="RHEA:27274"/>
        <dbReference type="ChEBI" id="CHEBI:15378"/>
        <dbReference type="ChEBI" id="CHEBI:57540"/>
        <dbReference type="ChEBI" id="CHEBI:57945"/>
        <dbReference type="ChEBI" id="CHEBI:58890"/>
        <dbReference type="ChEBI" id="CHEBI:59545"/>
        <dbReference type="EC" id="1.1.1.302"/>
    </reaction>
</comment>
<evidence type="ECO:0000313" key="14">
    <source>
        <dbReference type="EMBL" id="KAG2199031.1"/>
    </source>
</evidence>
<evidence type="ECO:0000256" key="6">
    <source>
        <dbReference type="ARBA" id="ARBA00022619"/>
    </source>
</evidence>
<sequence length="162" mass="17957">MNETVYKEARDFLDPIYHDALLLNDRPFITLTFAQSLDGKIAKQGQQILISGKESMAMTHRLRTLHDGILVGIGTALIDNPQLNARYLSASEIAIKQPQPIVLDPSLRLSSNCKLVKNYLNGIGQQPWLIASEEGYIEQIDKRSELENAGVKIIPIKGSESG</sequence>
<keyword evidence="8" id="KW-0560">Oxidoreductase</keyword>
<comment type="pathway">
    <text evidence="2">Cofactor biosynthesis; riboflavin biosynthesis.</text>
</comment>
<dbReference type="EMBL" id="JAEPRC010000368">
    <property type="protein sequence ID" value="KAG2199031.1"/>
    <property type="molecule type" value="Genomic_DNA"/>
</dbReference>
<accession>A0A8H7QUN7</accession>
<dbReference type="InterPro" id="IPR002734">
    <property type="entry name" value="RibDG_C"/>
</dbReference>
<organism evidence="14 15">
    <name type="scientific">Mucor plumbeus</name>
    <dbReference type="NCBI Taxonomy" id="97098"/>
    <lineage>
        <taxon>Eukaryota</taxon>
        <taxon>Fungi</taxon>
        <taxon>Fungi incertae sedis</taxon>
        <taxon>Mucoromycota</taxon>
        <taxon>Mucoromycotina</taxon>
        <taxon>Mucoromycetes</taxon>
        <taxon>Mucorales</taxon>
        <taxon>Mucorineae</taxon>
        <taxon>Mucoraceae</taxon>
        <taxon>Mucor</taxon>
    </lineage>
</organism>
<dbReference type="GO" id="GO:0009231">
    <property type="term" value="P:riboflavin biosynthetic process"/>
    <property type="evidence" value="ECO:0007669"/>
    <property type="project" value="UniProtKB-KW"/>
</dbReference>
<evidence type="ECO:0000256" key="10">
    <source>
        <dbReference type="ARBA" id="ARBA00031630"/>
    </source>
</evidence>
<keyword evidence="15" id="KW-1185">Reference proteome</keyword>
<evidence type="ECO:0000256" key="4">
    <source>
        <dbReference type="ARBA" id="ARBA00012851"/>
    </source>
</evidence>
<gene>
    <name evidence="14" type="ORF">INT46_010271</name>
</gene>
<dbReference type="PANTHER" id="PTHR38011:SF7">
    <property type="entry name" value="2,5-DIAMINO-6-RIBOSYLAMINO-4(3H)-PYRIMIDINONE 5'-PHOSPHATE REDUCTASE"/>
    <property type="match status" value="1"/>
</dbReference>
<evidence type="ECO:0000256" key="9">
    <source>
        <dbReference type="ARBA" id="ARBA00030073"/>
    </source>
</evidence>
<dbReference type="OrthoDB" id="5432at2759"/>
<reference evidence="14" key="1">
    <citation type="submission" date="2020-12" db="EMBL/GenBank/DDBJ databases">
        <title>Metabolic potential, ecology and presence of endohyphal bacteria is reflected in genomic diversity of Mucoromycotina.</title>
        <authorList>
            <person name="Muszewska A."/>
            <person name="Okrasinska A."/>
            <person name="Steczkiewicz K."/>
            <person name="Drgas O."/>
            <person name="Orlowska M."/>
            <person name="Perlinska-Lenart U."/>
            <person name="Aleksandrzak-Piekarczyk T."/>
            <person name="Szatraj K."/>
            <person name="Zielenkiewicz U."/>
            <person name="Pilsyk S."/>
            <person name="Malc E."/>
            <person name="Mieczkowski P."/>
            <person name="Kruszewska J.S."/>
            <person name="Biernat P."/>
            <person name="Pawlowska J."/>
        </authorList>
    </citation>
    <scope>NUCLEOTIDE SEQUENCE</scope>
    <source>
        <strain evidence="14">CBS 226.32</strain>
    </source>
</reference>
<evidence type="ECO:0000256" key="3">
    <source>
        <dbReference type="ARBA" id="ARBA00009723"/>
    </source>
</evidence>
<evidence type="ECO:0000256" key="5">
    <source>
        <dbReference type="ARBA" id="ARBA00015035"/>
    </source>
</evidence>
<evidence type="ECO:0000259" key="13">
    <source>
        <dbReference type="Pfam" id="PF01872"/>
    </source>
</evidence>
<evidence type="ECO:0000256" key="1">
    <source>
        <dbReference type="ARBA" id="ARBA00003555"/>
    </source>
</evidence>
<evidence type="ECO:0000313" key="15">
    <source>
        <dbReference type="Proteomes" id="UP000650833"/>
    </source>
</evidence>
<dbReference type="SUPFAM" id="SSF53597">
    <property type="entry name" value="Dihydrofolate reductase-like"/>
    <property type="match status" value="1"/>
</dbReference>
<dbReference type="GO" id="GO:0008703">
    <property type="term" value="F:5-amino-6-(5-phosphoribosylamino)uracil reductase activity"/>
    <property type="evidence" value="ECO:0007669"/>
    <property type="project" value="InterPro"/>
</dbReference>
<dbReference type="EC" id="1.1.1.302" evidence="4"/>
<comment type="caution">
    <text evidence="14">The sequence shown here is derived from an EMBL/GenBank/DDBJ whole genome shotgun (WGS) entry which is preliminary data.</text>
</comment>